<dbReference type="Pfam" id="PF00155">
    <property type="entry name" value="Aminotran_1_2"/>
    <property type="match status" value="1"/>
</dbReference>
<dbReference type="SUPFAM" id="SSF53187">
    <property type="entry name" value="Zn-dependent exopeptidases"/>
    <property type="match status" value="1"/>
</dbReference>
<dbReference type="PROSITE" id="PS00105">
    <property type="entry name" value="AA_TRANSFER_CLASS_1"/>
    <property type="match status" value="1"/>
</dbReference>
<dbReference type="PANTHER" id="PTHR11879">
    <property type="entry name" value="ASPARTATE AMINOTRANSFERASE"/>
    <property type="match status" value="1"/>
</dbReference>
<dbReference type="PANTHER" id="PTHR11879:SF20">
    <property type="entry name" value="ASPARTATE AMINOTRANSFERASE"/>
    <property type="match status" value="1"/>
</dbReference>
<reference evidence="10" key="1">
    <citation type="submission" date="2021-12" db="EMBL/GenBank/DDBJ databases">
        <title>Convergent genome expansion in fungi linked to evolution of root-endophyte symbiosis.</title>
        <authorList>
            <consortium name="DOE Joint Genome Institute"/>
            <person name="Ke Y.-H."/>
            <person name="Bonito G."/>
            <person name="Liao H.-L."/>
            <person name="Looney B."/>
            <person name="Rojas-Flechas A."/>
            <person name="Nash J."/>
            <person name="Hameed K."/>
            <person name="Schadt C."/>
            <person name="Martin F."/>
            <person name="Crous P.W."/>
            <person name="Miettinen O."/>
            <person name="Magnuson J.K."/>
            <person name="Labbe J."/>
            <person name="Jacobson D."/>
            <person name="Doktycz M.J."/>
            <person name="Veneault-Fourrey C."/>
            <person name="Kuo A."/>
            <person name="Mondo S."/>
            <person name="Calhoun S."/>
            <person name="Riley R."/>
            <person name="Ohm R."/>
            <person name="LaButti K."/>
            <person name="Andreopoulos B."/>
            <person name="Pangilinan J."/>
            <person name="Nolan M."/>
            <person name="Tritt A."/>
            <person name="Clum A."/>
            <person name="Lipzen A."/>
            <person name="Daum C."/>
            <person name="Barry K."/>
            <person name="Grigoriev I.V."/>
            <person name="Vilgalys R."/>
        </authorList>
    </citation>
    <scope>NUCLEOTIDE SEQUENCE</scope>
    <source>
        <strain evidence="10">PMI_201</strain>
    </source>
</reference>
<evidence type="ECO:0000256" key="7">
    <source>
        <dbReference type="ARBA" id="ARBA00022898"/>
    </source>
</evidence>
<dbReference type="InterPro" id="IPR004839">
    <property type="entry name" value="Aminotransferase_I/II_large"/>
</dbReference>
<keyword evidence="11" id="KW-1185">Reference proteome</keyword>
<comment type="catalytic activity">
    <reaction evidence="8">
        <text>L-aspartate + 2-oxoglutarate = oxaloacetate + L-glutamate</text>
        <dbReference type="Rhea" id="RHEA:21824"/>
        <dbReference type="ChEBI" id="CHEBI:16452"/>
        <dbReference type="ChEBI" id="CHEBI:16810"/>
        <dbReference type="ChEBI" id="CHEBI:29985"/>
        <dbReference type="ChEBI" id="CHEBI:29991"/>
        <dbReference type="EC" id="2.6.1.1"/>
    </reaction>
</comment>
<dbReference type="EC" id="2.6.1.1" evidence="8"/>
<comment type="miscellaneous">
    <text evidence="8">In eukaryotes there are cytoplasmic, mitochondrial and chloroplastic isozymes.</text>
</comment>
<proteinExistence type="inferred from homology"/>
<dbReference type="FunFam" id="3.40.640.10:FF:000066">
    <property type="entry name" value="Aspartate aminotransferase"/>
    <property type="match status" value="1"/>
</dbReference>
<dbReference type="Proteomes" id="UP001201262">
    <property type="component" value="Unassembled WGS sequence"/>
</dbReference>
<dbReference type="GO" id="GO:0030170">
    <property type="term" value="F:pyridoxal phosphate binding"/>
    <property type="evidence" value="ECO:0007669"/>
    <property type="project" value="InterPro"/>
</dbReference>
<sequence length="634" mass="69895">MENQSVVTLLKQLMEIPSTSEEENAIGIFLEQHLQLLGYTVERIPISPDSTRCNVYAYIGSSRKTRVCLSSHMDTVPPHIPLHETTDTIYGRGACDDKGPLAAQIIALEELRRENLVQPDDASLLFVVGEEKGGPGMLAANSMGLTWDAMIFGEPTEGKLAVGHKGHFVFELFPSSEIIGPSTFHCGQISGGVGYNILAAECTALCAVRVASDLPLVERLVEDAVSKHEHIRLEKKFLYPELYLDHDVPGLWKMTLKNLGNLPVIPLPESFALTAAYSDDPFPNKVNLGQGVYPGDSKFLTKARELLFGPQIASSENIASLQTVAGTGANHLAAIFCARKLCPKNVFISDPTWDNHHLIWKEAAPNVTQKLYPYYDPSTRRLNFEGMLAKLESSAEENDVVILHACAHNPTGIDPTREQWKKIAEVVGRKKLFVVFDCAYQGFASGHADADAWAIREFYSMLFTESSSSSSTPAGMFVCQSLSKNFGLYGERIGALHLITPSSTSPEGARAHLVQLVRAEISCPSLFGARIVHTVLDDAELRSKWQEDVRIMALRIKSIRALLKSELERIGAQGDWCHIEQQIGMFSFTGLSSAQVQELREKHHIYMLSNGRMSLSGLNESNVVYVARAIKDVL</sequence>
<dbReference type="RefSeq" id="XP_046073833.1">
    <property type="nucleotide sequence ID" value="XM_046218023.1"/>
</dbReference>
<dbReference type="CDD" id="cd00609">
    <property type="entry name" value="AAT_like"/>
    <property type="match status" value="1"/>
</dbReference>
<dbReference type="InterPro" id="IPR004838">
    <property type="entry name" value="NHTrfase_class1_PyrdxlP-BS"/>
</dbReference>
<comment type="similarity">
    <text evidence="3">Belongs to the class-I pyridoxal-phosphate-dependent aminotransferase family.</text>
</comment>
<dbReference type="Gene3D" id="3.40.640.10">
    <property type="entry name" value="Type I PLP-dependent aspartate aminotransferase-like (Major domain)"/>
    <property type="match status" value="1"/>
</dbReference>
<dbReference type="PRINTS" id="PR00799">
    <property type="entry name" value="TRANSAMINASE"/>
</dbReference>
<dbReference type="AlphaFoldDB" id="A0AAD4KVR9"/>
<evidence type="ECO:0000256" key="6">
    <source>
        <dbReference type="ARBA" id="ARBA00022679"/>
    </source>
</evidence>
<accession>A0AAD4KVR9</accession>
<name>A0AAD4KVR9_9EURO</name>
<dbReference type="InterPro" id="IPR015421">
    <property type="entry name" value="PyrdxlP-dep_Trfase_major"/>
</dbReference>
<dbReference type="InterPro" id="IPR015422">
    <property type="entry name" value="PyrdxlP-dep_Trfase_small"/>
</dbReference>
<organism evidence="10 11">
    <name type="scientific">Talaromyces proteolyticus</name>
    <dbReference type="NCBI Taxonomy" id="1131652"/>
    <lineage>
        <taxon>Eukaryota</taxon>
        <taxon>Fungi</taxon>
        <taxon>Dikarya</taxon>
        <taxon>Ascomycota</taxon>
        <taxon>Pezizomycotina</taxon>
        <taxon>Eurotiomycetes</taxon>
        <taxon>Eurotiomycetidae</taxon>
        <taxon>Eurotiales</taxon>
        <taxon>Trichocomaceae</taxon>
        <taxon>Talaromyces</taxon>
        <taxon>Talaromyces sect. Bacilispori</taxon>
    </lineage>
</organism>
<feature type="domain" description="Aminotransferase class I/classII large" evidence="9">
    <location>
        <begin position="293"/>
        <end position="630"/>
    </location>
</feature>
<dbReference type="GO" id="GO:0016787">
    <property type="term" value="F:hydrolase activity"/>
    <property type="evidence" value="ECO:0007669"/>
    <property type="project" value="InterPro"/>
</dbReference>
<dbReference type="GO" id="GO:0006532">
    <property type="term" value="P:aspartate biosynthetic process"/>
    <property type="evidence" value="ECO:0007669"/>
    <property type="project" value="TreeGrafter"/>
</dbReference>
<evidence type="ECO:0000256" key="8">
    <source>
        <dbReference type="RuleBase" id="RU000480"/>
    </source>
</evidence>
<evidence type="ECO:0000256" key="5">
    <source>
        <dbReference type="ARBA" id="ARBA00022576"/>
    </source>
</evidence>
<evidence type="ECO:0000313" key="10">
    <source>
        <dbReference type="EMBL" id="KAH8700127.1"/>
    </source>
</evidence>
<protein>
    <recommendedName>
        <fullName evidence="8">Aspartate aminotransferase</fullName>
        <ecNumber evidence="8">2.6.1.1</ecNumber>
    </recommendedName>
</protein>
<dbReference type="GeneID" id="70248310"/>
<comment type="subunit">
    <text evidence="4 8">Homodimer.</text>
</comment>
<comment type="similarity">
    <text evidence="2">Belongs to the peptidase M20A family.</text>
</comment>
<dbReference type="Pfam" id="PF01546">
    <property type="entry name" value="Peptidase_M20"/>
    <property type="match status" value="1"/>
</dbReference>
<keyword evidence="6 8" id="KW-0808">Transferase</keyword>
<gene>
    <name evidence="10" type="ORF">BGW36DRAFT_395287</name>
</gene>
<dbReference type="Gene3D" id="3.90.1150.10">
    <property type="entry name" value="Aspartate Aminotransferase, domain 1"/>
    <property type="match status" value="1"/>
</dbReference>
<evidence type="ECO:0000256" key="2">
    <source>
        <dbReference type="ARBA" id="ARBA00006247"/>
    </source>
</evidence>
<comment type="caution">
    <text evidence="10">The sequence shown here is derived from an EMBL/GenBank/DDBJ whole genome shotgun (WGS) entry which is preliminary data.</text>
</comment>
<keyword evidence="7" id="KW-0663">Pyridoxal phosphate</keyword>
<dbReference type="SUPFAM" id="SSF53383">
    <property type="entry name" value="PLP-dependent transferases"/>
    <property type="match status" value="1"/>
</dbReference>
<dbReference type="InterPro" id="IPR000796">
    <property type="entry name" value="Asp_trans"/>
</dbReference>
<evidence type="ECO:0000256" key="4">
    <source>
        <dbReference type="ARBA" id="ARBA00011738"/>
    </source>
</evidence>
<dbReference type="Gene3D" id="3.40.630.10">
    <property type="entry name" value="Zn peptidases"/>
    <property type="match status" value="1"/>
</dbReference>
<keyword evidence="5 8" id="KW-0032">Aminotransferase</keyword>
<dbReference type="EMBL" id="JAJTJA010000004">
    <property type="protein sequence ID" value="KAH8700127.1"/>
    <property type="molecule type" value="Genomic_DNA"/>
</dbReference>
<comment type="cofactor">
    <cofactor evidence="1">
        <name>pyridoxal 5'-phosphate</name>
        <dbReference type="ChEBI" id="CHEBI:597326"/>
    </cofactor>
</comment>
<evidence type="ECO:0000259" key="9">
    <source>
        <dbReference type="Pfam" id="PF00155"/>
    </source>
</evidence>
<dbReference type="GO" id="GO:0004069">
    <property type="term" value="F:L-aspartate:2-oxoglutarate aminotransferase activity"/>
    <property type="evidence" value="ECO:0007669"/>
    <property type="project" value="UniProtKB-EC"/>
</dbReference>
<dbReference type="GO" id="GO:0005829">
    <property type="term" value="C:cytosol"/>
    <property type="evidence" value="ECO:0007669"/>
    <property type="project" value="TreeGrafter"/>
</dbReference>
<evidence type="ECO:0000256" key="1">
    <source>
        <dbReference type="ARBA" id="ARBA00001933"/>
    </source>
</evidence>
<evidence type="ECO:0000256" key="3">
    <source>
        <dbReference type="ARBA" id="ARBA00007441"/>
    </source>
</evidence>
<dbReference type="InterPro" id="IPR002933">
    <property type="entry name" value="Peptidase_M20"/>
</dbReference>
<dbReference type="InterPro" id="IPR015424">
    <property type="entry name" value="PyrdxlP-dep_Trfase"/>
</dbReference>
<evidence type="ECO:0000313" key="11">
    <source>
        <dbReference type="Proteomes" id="UP001201262"/>
    </source>
</evidence>